<dbReference type="AlphaFoldDB" id="A0A8D4UW08"/>
<dbReference type="EMBL" id="AP019697">
    <property type="protein sequence ID" value="BBK25934.1"/>
    <property type="molecule type" value="Genomic_DNA"/>
</dbReference>
<evidence type="ECO:0000256" key="3">
    <source>
        <dbReference type="ARBA" id="ARBA00023125"/>
    </source>
</evidence>
<keyword evidence="1" id="KW-0678">Repressor</keyword>
<name>A0A8D4UW08_9FIRM</name>
<dbReference type="KEGG" id="dho:Dia5BBH33_18690"/>
<dbReference type="Gene3D" id="1.10.1660.10">
    <property type="match status" value="1"/>
</dbReference>
<reference evidence="8" key="1">
    <citation type="submission" date="2019-05" db="EMBL/GenBank/DDBJ databases">
        <title>Complete genome sequencing of Dialister sp. strain 5BBH33.</title>
        <authorList>
            <person name="Sakamoto M."/>
            <person name="Murakami T."/>
            <person name="Mori H."/>
        </authorList>
    </citation>
    <scope>NUCLEOTIDE SEQUENCE [LARGE SCALE GENOMIC DNA]</scope>
    <source>
        <strain evidence="8">5BBH33</strain>
    </source>
</reference>
<dbReference type="InterPro" id="IPR011256">
    <property type="entry name" value="Reg_factor_effector_dom_sf"/>
</dbReference>
<evidence type="ECO:0000256" key="5">
    <source>
        <dbReference type="SAM" id="Coils"/>
    </source>
</evidence>
<keyword evidence="4" id="KW-0804">Transcription</keyword>
<evidence type="ECO:0000256" key="4">
    <source>
        <dbReference type="ARBA" id="ARBA00023163"/>
    </source>
</evidence>
<accession>A0A8D4UW08</accession>
<dbReference type="PANTHER" id="PTHR30204">
    <property type="entry name" value="REDOX-CYCLING DRUG-SENSING TRANSCRIPTIONAL ACTIVATOR SOXR"/>
    <property type="match status" value="1"/>
</dbReference>
<dbReference type="SUPFAM" id="SSF55136">
    <property type="entry name" value="Probable bacterial effector-binding domain"/>
    <property type="match status" value="1"/>
</dbReference>
<keyword evidence="8" id="KW-1185">Reference proteome</keyword>
<evidence type="ECO:0000259" key="6">
    <source>
        <dbReference type="PROSITE" id="PS50937"/>
    </source>
</evidence>
<dbReference type="GeneID" id="92717080"/>
<sequence>MLSIGTMAALCGTSVQTLRLYDKKGLLPAARIDPDSGYRYYTNGQIFLFQTIRLLQRTGMSLAEIRETLQKDPVDLRSLWDSQEKAILQKQQELHEMEIMVHQQQKQLEEASLMQQHAGKGPYIKRVSATLLSLPIEKEGITPKVEPNDAVSLLDQHLLSLHIIPALSYGFLFPRKGYKDLSEIIYSHTIKKIESIPQSIPEDLTLIKAEENFLAIDFIWSRENYLSYYHSLLDAARKQHLKLASVAYEISYPLDFYKVESGKRFIAELGTRIVGK</sequence>
<evidence type="ECO:0000313" key="8">
    <source>
        <dbReference type="Proteomes" id="UP000320585"/>
    </source>
</evidence>
<evidence type="ECO:0000313" key="7">
    <source>
        <dbReference type="EMBL" id="BBK25934.1"/>
    </source>
</evidence>
<dbReference type="RefSeq" id="WP_143332883.1">
    <property type="nucleotide sequence ID" value="NZ_AP019697.1"/>
</dbReference>
<dbReference type="SMART" id="SM00422">
    <property type="entry name" value="HTH_MERR"/>
    <property type="match status" value="1"/>
</dbReference>
<gene>
    <name evidence="7" type="primary">bmrR</name>
    <name evidence="7" type="ORF">Dia5BBH33_18690</name>
</gene>
<dbReference type="InterPro" id="IPR000551">
    <property type="entry name" value="MerR-type_HTH_dom"/>
</dbReference>
<dbReference type="Gene3D" id="3.20.80.10">
    <property type="entry name" value="Regulatory factor, effector binding domain"/>
    <property type="match status" value="1"/>
</dbReference>
<feature type="domain" description="HTH merR-type" evidence="6">
    <location>
        <begin position="1"/>
        <end position="71"/>
    </location>
</feature>
<dbReference type="InterPro" id="IPR009061">
    <property type="entry name" value="DNA-bd_dom_put_sf"/>
</dbReference>
<dbReference type="Proteomes" id="UP000320585">
    <property type="component" value="Chromosome"/>
</dbReference>
<keyword evidence="2" id="KW-0805">Transcription regulation</keyword>
<organism evidence="7 8">
    <name type="scientific">Dialister hominis</name>
    <dbReference type="NCBI Taxonomy" id="2582419"/>
    <lineage>
        <taxon>Bacteria</taxon>
        <taxon>Bacillati</taxon>
        <taxon>Bacillota</taxon>
        <taxon>Negativicutes</taxon>
        <taxon>Veillonellales</taxon>
        <taxon>Veillonellaceae</taxon>
        <taxon>Dialister</taxon>
    </lineage>
</organism>
<dbReference type="PANTHER" id="PTHR30204:SF69">
    <property type="entry name" value="MERR-FAMILY TRANSCRIPTIONAL REGULATOR"/>
    <property type="match status" value="1"/>
</dbReference>
<keyword evidence="3" id="KW-0238">DNA-binding</keyword>
<feature type="coiled-coil region" evidence="5">
    <location>
        <begin position="87"/>
        <end position="114"/>
    </location>
</feature>
<dbReference type="SUPFAM" id="SSF46955">
    <property type="entry name" value="Putative DNA-binding domain"/>
    <property type="match status" value="1"/>
</dbReference>
<evidence type="ECO:0000256" key="2">
    <source>
        <dbReference type="ARBA" id="ARBA00023015"/>
    </source>
</evidence>
<dbReference type="PROSITE" id="PS50937">
    <property type="entry name" value="HTH_MERR_2"/>
    <property type="match status" value="1"/>
</dbReference>
<evidence type="ECO:0000256" key="1">
    <source>
        <dbReference type="ARBA" id="ARBA00022491"/>
    </source>
</evidence>
<keyword evidence="5" id="KW-0175">Coiled coil</keyword>
<dbReference type="InterPro" id="IPR047057">
    <property type="entry name" value="MerR_fam"/>
</dbReference>
<protein>
    <submittedName>
        <fullName evidence="7">Multidrug-efflux transporter 1 regulator</fullName>
    </submittedName>
</protein>
<dbReference type="GO" id="GO:0003700">
    <property type="term" value="F:DNA-binding transcription factor activity"/>
    <property type="evidence" value="ECO:0007669"/>
    <property type="project" value="InterPro"/>
</dbReference>
<proteinExistence type="predicted"/>
<dbReference type="Pfam" id="PF13411">
    <property type="entry name" value="MerR_1"/>
    <property type="match status" value="1"/>
</dbReference>
<dbReference type="GO" id="GO:0003677">
    <property type="term" value="F:DNA binding"/>
    <property type="evidence" value="ECO:0007669"/>
    <property type="project" value="UniProtKB-KW"/>
</dbReference>
<dbReference type="OrthoDB" id="9773308at2"/>